<evidence type="ECO:0000259" key="2">
    <source>
        <dbReference type="PROSITE" id="PS50994"/>
    </source>
</evidence>
<comment type="caution">
    <text evidence="3">The sequence shown here is derived from an EMBL/GenBank/DDBJ whole genome shotgun (WGS) entry which is preliminary data.</text>
</comment>
<dbReference type="InterPro" id="IPR001584">
    <property type="entry name" value="Integrase_cat-core"/>
</dbReference>
<keyword evidence="3" id="KW-0808">Transferase</keyword>
<feature type="region of interest" description="Disordered" evidence="1">
    <location>
        <begin position="110"/>
        <end position="201"/>
    </location>
</feature>
<name>A0A225UK88_9STRA</name>
<dbReference type="Proteomes" id="UP000198211">
    <property type="component" value="Unassembled WGS sequence"/>
</dbReference>
<proteinExistence type="predicted"/>
<dbReference type="PANTHER" id="PTHR45835">
    <property type="entry name" value="YALI0A06105P"/>
    <property type="match status" value="1"/>
</dbReference>
<dbReference type="EMBL" id="NBNE01016166">
    <property type="protein sequence ID" value="OWY93393.1"/>
    <property type="molecule type" value="Genomic_DNA"/>
</dbReference>
<dbReference type="PROSITE" id="PS50994">
    <property type="entry name" value="INTEGRASE"/>
    <property type="match status" value="1"/>
</dbReference>
<evidence type="ECO:0000256" key="1">
    <source>
        <dbReference type="SAM" id="MobiDB-lite"/>
    </source>
</evidence>
<protein>
    <submittedName>
        <fullName evidence="3">Reverse transcriptase</fullName>
    </submittedName>
</protein>
<feature type="domain" description="Integrase catalytic" evidence="2">
    <location>
        <begin position="1"/>
        <end position="164"/>
    </location>
</feature>
<dbReference type="InterPro" id="IPR012337">
    <property type="entry name" value="RNaseH-like_sf"/>
</dbReference>
<dbReference type="GO" id="GO:0015074">
    <property type="term" value="P:DNA integration"/>
    <property type="evidence" value="ECO:0007669"/>
    <property type="project" value="InterPro"/>
</dbReference>
<dbReference type="GO" id="GO:0003676">
    <property type="term" value="F:nucleic acid binding"/>
    <property type="evidence" value="ECO:0007669"/>
    <property type="project" value="InterPro"/>
</dbReference>
<dbReference type="AlphaFoldDB" id="A0A225UK88"/>
<reference evidence="4" key="1">
    <citation type="submission" date="2017-03" db="EMBL/GenBank/DDBJ databases">
        <title>Phytopthora megakarya and P. palmivora, two closely related causual agents of cacao black pod achieved similar genome size and gene model numbers by different mechanisms.</title>
        <authorList>
            <person name="Ali S."/>
            <person name="Shao J."/>
            <person name="Larry D.J."/>
            <person name="Kronmiller B."/>
            <person name="Shen D."/>
            <person name="Strem M.D."/>
            <person name="Melnick R.L."/>
            <person name="Guiltinan M.J."/>
            <person name="Tyler B.M."/>
            <person name="Meinhardt L.W."/>
            <person name="Bailey B.A."/>
        </authorList>
    </citation>
    <scope>NUCLEOTIDE SEQUENCE [LARGE SCALE GENOMIC DNA]</scope>
    <source>
        <strain evidence="4">zdho120</strain>
    </source>
</reference>
<dbReference type="STRING" id="4795.A0A225UK88"/>
<gene>
    <name evidence="3" type="ORF">PHMEG_00037231</name>
</gene>
<feature type="compositionally biased region" description="Polar residues" evidence="1">
    <location>
        <begin position="115"/>
        <end position="124"/>
    </location>
</feature>
<dbReference type="GO" id="GO:0003964">
    <property type="term" value="F:RNA-directed DNA polymerase activity"/>
    <property type="evidence" value="ECO:0007669"/>
    <property type="project" value="UniProtKB-KW"/>
</dbReference>
<dbReference type="Gene3D" id="3.30.420.10">
    <property type="entry name" value="Ribonuclease H-like superfamily/Ribonuclease H"/>
    <property type="match status" value="1"/>
</dbReference>
<organism evidence="3 4">
    <name type="scientific">Phytophthora megakarya</name>
    <dbReference type="NCBI Taxonomy" id="4795"/>
    <lineage>
        <taxon>Eukaryota</taxon>
        <taxon>Sar</taxon>
        <taxon>Stramenopiles</taxon>
        <taxon>Oomycota</taxon>
        <taxon>Peronosporomycetes</taxon>
        <taxon>Peronosporales</taxon>
        <taxon>Peronosporaceae</taxon>
        <taxon>Phytophthora</taxon>
    </lineage>
</organism>
<feature type="non-terminal residue" evidence="3">
    <location>
        <position position="241"/>
    </location>
</feature>
<evidence type="ECO:0000313" key="3">
    <source>
        <dbReference type="EMBL" id="OWY93393.1"/>
    </source>
</evidence>
<dbReference type="SUPFAM" id="SSF53098">
    <property type="entry name" value="Ribonuclease H-like"/>
    <property type="match status" value="1"/>
</dbReference>
<dbReference type="OrthoDB" id="143269at2759"/>
<accession>A0A225UK88</accession>
<keyword evidence="4" id="KW-1185">Reference proteome</keyword>
<keyword evidence="3" id="KW-0548">Nucleotidyltransferase</keyword>
<feature type="compositionally biased region" description="Polar residues" evidence="1">
    <location>
        <begin position="174"/>
        <end position="190"/>
    </location>
</feature>
<sequence length="241" mass="26118">MDFVFGLPRDSRRKTGIVVFVDRFSKMVHLAAVAAEVTSVQTARLFVDVVFKHHGMPTAFVSDRDPRFRRVSGKKCSHFLEHGSTVAPKQPQNSADTNLSAAMTRARARARTRQSDVSVPNTDTVKNHEQAIPAATKDNVSVRGTDTEKIHAQAGPEAITPEVSVPGTDIPKSHAQSGTDATTSGESVQGTDADKINELDPGFSSQAMDFVHERQAVVRFVQDAIAASAERQKLNADNNGR</sequence>
<evidence type="ECO:0000313" key="4">
    <source>
        <dbReference type="Proteomes" id="UP000198211"/>
    </source>
</evidence>
<dbReference type="PANTHER" id="PTHR45835:SF99">
    <property type="entry name" value="CHROMO DOMAIN-CONTAINING PROTEIN-RELATED"/>
    <property type="match status" value="1"/>
</dbReference>
<keyword evidence="3" id="KW-0695">RNA-directed DNA polymerase</keyword>
<dbReference type="InterPro" id="IPR036397">
    <property type="entry name" value="RNaseH_sf"/>
</dbReference>